<sequence>MSGVLLLWEDQRLILRTIDAEGCPTSSSKQLHNREHLHAVKLILSGLAPIRFAKPELVPGVPLCPASQMEQWIDALNFTSRDSDFGYETNEFDSINSVATGNLSGVMLQHAKHYISKCHGLVLTPKNPVYIDKAYSEKEGEMQRQMT</sequence>
<comment type="caution">
    <text evidence="1">The sequence shown here is derived from an EMBL/GenBank/DDBJ whole genome shotgun (WGS) entry which is preliminary data.</text>
</comment>
<organism evidence="1 2">
    <name type="scientific">Willisornis vidua</name>
    <name type="common">Xingu scale-backed antbird</name>
    <dbReference type="NCBI Taxonomy" id="1566151"/>
    <lineage>
        <taxon>Eukaryota</taxon>
        <taxon>Metazoa</taxon>
        <taxon>Chordata</taxon>
        <taxon>Craniata</taxon>
        <taxon>Vertebrata</taxon>
        <taxon>Euteleostomi</taxon>
        <taxon>Archelosauria</taxon>
        <taxon>Archosauria</taxon>
        <taxon>Dinosauria</taxon>
        <taxon>Saurischia</taxon>
        <taxon>Theropoda</taxon>
        <taxon>Coelurosauria</taxon>
        <taxon>Aves</taxon>
        <taxon>Neognathae</taxon>
        <taxon>Neoaves</taxon>
        <taxon>Telluraves</taxon>
        <taxon>Australaves</taxon>
        <taxon>Passeriformes</taxon>
        <taxon>Thamnophilidae</taxon>
        <taxon>Willisornis</taxon>
    </lineage>
</organism>
<proteinExistence type="predicted"/>
<gene>
    <name evidence="1" type="ORF">WISP_84226</name>
</gene>
<accession>A0ABQ9D4Q6</accession>
<keyword evidence="2" id="KW-1185">Reference proteome</keyword>
<evidence type="ECO:0000313" key="2">
    <source>
        <dbReference type="Proteomes" id="UP001145742"/>
    </source>
</evidence>
<reference evidence="1" key="1">
    <citation type="submission" date="2019-10" db="EMBL/GenBank/DDBJ databases">
        <authorList>
            <person name="Soares A.E.R."/>
            <person name="Aleixo A."/>
            <person name="Schneider P."/>
            <person name="Miyaki C.Y."/>
            <person name="Schneider M.P."/>
            <person name="Mello C."/>
            <person name="Vasconcelos A.T.R."/>
        </authorList>
    </citation>
    <scope>NUCLEOTIDE SEQUENCE</scope>
    <source>
        <tissue evidence="1">Muscle</tissue>
    </source>
</reference>
<dbReference type="EMBL" id="WHWB01034061">
    <property type="protein sequence ID" value="KAJ7414433.1"/>
    <property type="molecule type" value="Genomic_DNA"/>
</dbReference>
<dbReference type="Proteomes" id="UP001145742">
    <property type="component" value="Unassembled WGS sequence"/>
</dbReference>
<name>A0ABQ9D4Q6_9PASS</name>
<evidence type="ECO:0000313" key="1">
    <source>
        <dbReference type="EMBL" id="KAJ7414433.1"/>
    </source>
</evidence>
<protein>
    <submittedName>
        <fullName evidence="1">Uncharacterized protein</fullName>
    </submittedName>
</protein>